<keyword evidence="3" id="KW-1185">Reference proteome</keyword>
<dbReference type="AlphaFoldDB" id="A0A976FJE5"/>
<dbReference type="EMBL" id="SHOA02000015">
    <property type="protein sequence ID" value="TDH71642.1"/>
    <property type="molecule type" value="Genomic_DNA"/>
</dbReference>
<name>A0A976FJE5_BRELC</name>
<dbReference type="RefSeq" id="XP_067821141.1">
    <property type="nucleotide sequence ID" value="XM_067959861.1"/>
</dbReference>
<dbReference type="Proteomes" id="UP000294530">
    <property type="component" value="Unassembled WGS sequence"/>
</dbReference>
<dbReference type="OrthoDB" id="129059at2759"/>
<evidence type="ECO:0000313" key="3">
    <source>
        <dbReference type="Proteomes" id="UP000294530"/>
    </source>
</evidence>
<sequence length="165" mass="18529">MNNLRHKVACSAVDLIYIVQRLYSDKDVPVSAAAATATVLVHYGQERKRSVQNKVHQAFWAGAEVLRAMAQYHREAKHTLKASANLHVIPIMLRNNEGRVYGLHYGVRYIAWQAEGKSAWPRATCLERDWAEELLKRNNQAASMLDSVNSFINSENTNAVIIGAV</sequence>
<protein>
    <submittedName>
        <fullName evidence="1">Uncharacterized protein</fullName>
    </submittedName>
</protein>
<dbReference type="GeneID" id="94345532"/>
<evidence type="ECO:0000313" key="1">
    <source>
        <dbReference type="EMBL" id="TDH67872.1"/>
    </source>
</evidence>
<reference evidence="1 3" key="1">
    <citation type="journal article" date="2021" name="Genome Biol.">
        <title>AFLAP: assembly-free linkage analysis pipeline using k-mers from genome sequencing data.</title>
        <authorList>
            <person name="Fletcher K."/>
            <person name="Zhang L."/>
            <person name="Gil J."/>
            <person name="Han R."/>
            <person name="Cavanaugh K."/>
            <person name="Michelmore R."/>
        </authorList>
    </citation>
    <scope>NUCLEOTIDE SEQUENCE [LARGE SCALE GENOMIC DNA]</scope>
    <source>
        <strain evidence="1 3">SF5</strain>
    </source>
</reference>
<organism evidence="1 3">
    <name type="scientific">Bremia lactucae</name>
    <name type="common">Lettuce downy mildew</name>
    <dbReference type="NCBI Taxonomy" id="4779"/>
    <lineage>
        <taxon>Eukaryota</taxon>
        <taxon>Sar</taxon>
        <taxon>Stramenopiles</taxon>
        <taxon>Oomycota</taxon>
        <taxon>Peronosporomycetes</taxon>
        <taxon>Peronosporales</taxon>
        <taxon>Peronosporaceae</taxon>
        <taxon>Bremia</taxon>
    </lineage>
</organism>
<reference evidence="1" key="2">
    <citation type="submission" date="2021-07" db="EMBL/GenBank/DDBJ databases">
        <authorList>
            <person name="Fletcher K."/>
        </authorList>
    </citation>
    <scope>NUCLEOTIDE SEQUENCE</scope>
    <source>
        <strain evidence="1">SF5</strain>
    </source>
</reference>
<proteinExistence type="predicted"/>
<accession>A0A976FJE5</accession>
<comment type="caution">
    <text evidence="1">The sequence shown here is derived from an EMBL/GenBank/DDBJ whole genome shotgun (WGS) entry which is preliminary data.</text>
</comment>
<dbReference type="KEGG" id="blac:94345532"/>
<dbReference type="EMBL" id="SHOA02000003">
    <property type="protein sequence ID" value="TDH67872.1"/>
    <property type="molecule type" value="Genomic_DNA"/>
</dbReference>
<evidence type="ECO:0000313" key="2">
    <source>
        <dbReference type="EMBL" id="TDH71642.1"/>
    </source>
</evidence>
<gene>
    <name evidence="2" type="ORF">CCR75_001760</name>
    <name evidence="1" type="ORF">CCR75_002656</name>
</gene>